<dbReference type="Proteomes" id="UP000198778">
    <property type="component" value="Unassembled WGS sequence"/>
</dbReference>
<protein>
    <submittedName>
        <fullName evidence="2">Uncharacterized protein</fullName>
    </submittedName>
</protein>
<feature type="transmembrane region" description="Helical" evidence="1">
    <location>
        <begin position="31"/>
        <end position="54"/>
    </location>
</feature>
<keyword evidence="1" id="KW-1133">Transmembrane helix</keyword>
<accession>A0A1H0FUW7</accession>
<sequence>MFSTQAVLLKRGEAVVKNLINKIDHDDIDKVVIVAAVLAVIMAVFIPIVMVMLFQEIFFFDREQWLLSRPDLSYIVVIASFLIVPLAGITYFFTKKVWYKRHPLIGGGFVLLLMLLAFPVAYMGMMHYYYMDDEGFTYSPIASLEEEFFPWKDAEEVIVITSEGDSVASYEAIEFVFSGGKRFELEANHEVFTYRQRIFRVIEENGGEVVR</sequence>
<keyword evidence="3" id="KW-1185">Reference proteome</keyword>
<name>A0A1H0FUW7_9BACI</name>
<organism evidence="2 3">
    <name type="scientific">Alkalicoccus daliensis</name>
    <dbReference type="NCBI Taxonomy" id="745820"/>
    <lineage>
        <taxon>Bacteria</taxon>
        <taxon>Bacillati</taxon>
        <taxon>Bacillota</taxon>
        <taxon>Bacilli</taxon>
        <taxon>Bacillales</taxon>
        <taxon>Bacillaceae</taxon>
        <taxon>Alkalicoccus</taxon>
    </lineage>
</organism>
<gene>
    <name evidence="2" type="ORF">SAMN04488053_105102</name>
</gene>
<dbReference type="AlphaFoldDB" id="A0A1H0FUW7"/>
<feature type="transmembrane region" description="Helical" evidence="1">
    <location>
        <begin position="74"/>
        <end position="93"/>
    </location>
</feature>
<dbReference type="EMBL" id="FNIL01000005">
    <property type="protein sequence ID" value="SDN98457.1"/>
    <property type="molecule type" value="Genomic_DNA"/>
</dbReference>
<evidence type="ECO:0000313" key="2">
    <source>
        <dbReference type="EMBL" id="SDN98457.1"/>
    </source>
</evidence>
<proteinExistence type="predicted"/>
<evidence type="ECO:0000256" key="1">
    <source>
        <dbReference type="SAM" id="Phobius"/>
    </source>
</evidence>
<keyword evidence="1" id="KW-0812">Transmembrane</keyword>
<keyword evidence="1" id="KW-0472">Membrane</keyword>
<feature type="transmembrane region" description="Helical" evidence="1">
    <location>
        <begin position="105"/>
        <end position="130"/>
    </location>
</feature>
<evidence type="ECO:0000313" key="3">
    <source>
        <dbReference type="Proteomes" id="UP000198778"/>
    </source>
</evidence>
<reference evidence="3" key="1">
    <citation type="submission" date="2016-10" db="EMBL/GenBank/DDBJ databases">
        <authorList>
            <person name="Varghese N."/>
            <person name="Submissions S."/>
        </authorList>
    </citation>
    <scope>NUCLEOTIDE SEQUENCE [LARGE SCALE GENOMIC DNA]</scope>
    <source>
        <strain evidence="3">CGMCC 1.10369</strain>
    </source>
</reference>